<feature type="signal peptide" evidence="2">
    <location>
        <begin position="1"/>
        <end position="20"/>
    </location>
</feature>
<dbReference type="EMBL" id="JAGTXO010000010">
    <property type="protein sequence ID" value="KAG8465654.1"/>
    <property type="molecule type" value="Genomic_DNA"/>
</dbReference>
<dbReference type="PROSITE" id="PS00636">
    <property type="entry name" value="DNAJ_1"/>
    <property type="match status" value="1"/>
</dbReference>
<protein>
    <submittedName>
        <fullName evidence="5">Uncharacterized protein</fullName>
    </submittedName>
</protein>
<evidence type="ECO:0000256" key="1">
    <source>
        <dbReference type="SAM" id="MobiDB-lite"/>
    </source>
</evidence>
<feature type="chain" id="PRO_5035284832" evidence="2">
    <location>
        <begin position="21"/>
        <end position="453"/>
    </location>
</feature>
<evidence type="ECO:0000259" key="3">
    <source>
        <dbReference type="PROSITE" id="PS50076"/>
    </source>
</evidence>
<evidence type="ECO:0000313" key="5">
    <source>
        <dbReference type="EMBL" id="KAG8465654.1"/>
    </source>
</evidence>
<organism evidence="5 6">
    <name type="scientific">Diacronema lutheri</name>
    <name type="common">Unicellular marine alga</name>
    <name type="synonym">Monochrysis lutheri</name>
    <dbReference type="NCBI Taxonomy" id="2081491"/>
    <lineage>
        <taxon>Eukaryota</taxon>
        <taxon>Haptista</taxon>
        <taxon>Haptophyta</taxon>
        <taxon>Pavlovophyceae</taxon>
        <taxon>Pavlovales</taxon>
        <taxon>Pavlovaceae</taxon>
        <taxon>Diacronema</taxon>
    </lineage>
</organism>
<dbReference type="CDD" id="cd06257">
    <property type="entry name" value="DnaJ"/>
    <property type="match status" value="1"/>
</dbReference>
<feature type="domain" description="ShKT" evidence="4">
    <location>
        <begin position="402"/>
        <end position="436"/>
    </location>
</feature>
<dbReference type="InterPro" id="IPR003582">
    <property type="entry name" value="ShKT_dom"/>
</dbReference>
<keyword evidence="6" id="KW-1185">Reference proteome</keyword>
<evidence type="ECO:0000259" key="4">
    <source>
        <dbReference type="PROSITE" id="PS51670"/>
    </source>
</evidence>
<gene>
    <name evidence="5" type="ORF">KFE25_002961</name>
</gene>
<dbReference type="InterPro" id="IPR050817">
    <property type="entry name" value="DjlA_DnaK_co-chaperone"/>
</dbReference>
<keyword evidence="2" id="KW-0732">Signal</keyword>
<dbReference type="OrthoDB" id="203484at2759"/>
<dbReference type="PANTHER" id="PTHR24074">
    <property type="entry name" value="CO-CHAPERONE PROTEIN DJLA"/>
    <property type="match status" value="1"/>
</dbReference>
<feature type="compositionally biased region" description="Gly residues" evidence="1">
    <location>
        <begin position="89"/>
        <end position="106"/>
    </location>
</feature>
<dbReference type="Pfam" id="PF00226">
    <property type="entry name" value="DnaJ"/>
    <property type="match status" value="1"/>
</dbReference>
<comment type="caution">
    <text evidence="5">The sequence shown here is derived from an EMBL/GenBank/DDBJ whole genome shotgun (WGS) entry which is preliminary data.</text>
</comment>
<dbReference type="SUPFAM" id="SSF46565">
    <property type="entry name" value="Chaperone J-domain"/>
    <property type="match status" value="1"/>
</dbReference>
<feature type="domain" description="J" evidence="3">
    <location>
        <begin position="24"/>
        <end position="91"/>
    </location>
</feature>
<proteinExistence type="predicted"/>
<dbReference type="SMART" id="SM00271">
    <property type="entry name" value="DnaJ"/>
    <property type="match status" value="1"/>
</dbReference>
<dbReference type="InterPro" id="IPR001623">
    <property type="entry name" value="DnaJ_domain"/>
</dbReference>
<feature type="domain" description="ShKT" evidence="4">
    <location>
        <begin position="362"/>
        <end position="396"/>
    </location>
</feature>
<dbReference type="PROSITE" id="PS51670">
    <property type="entry name" value="SHKT"/>
    <property type="match status" value="2"/>
</dbReference>
<dbReference type="InterPro" id="IPR036869">
    <property type="entry name" value="J_dom_sf"/>
</dbReference>
<dbReference type="PROSITE" id="PS50076">
    <property type="entry name" value="DNAJ_2"/>
    <property type="match status" value="1"/>
</dbReference>
<reference evidence="5" key="1">
    <citation type="submission" date="2021-05" db="EMBL/GenBank/DDBJ databases">
        <title>The genome of the haptophyte Pavlova lutheri (Diacronema luteri, Pavlovales) - a model for lipid biosynthesis in eukaryotic algae.</title>
        <authorList>
            <person name="Hulatt C.J."/>
            <person name="Posewitz M.C."/>
        </authorList>
    </citation>
    <scope>NUCLEOTIDE SEQUENCE</scope>
    <source>
        <strain evidence="5">NIVA-4/92</strain>
    </source>
</reference>
<dbReference type="OMA" id="VELYWIH"/>
<dbReference type="PRINTS" id="PR00625">
    <property type="entry name" value="JDOMAIN"/>
</dbReference>
<evidence type="ECO:0000313" key="6">
    <source>
        <dbReference type="Proteomes" id="UP000751190"/>
    </source>
</evidence>
<feature type="region of interest" description="Disordered" evidence="1">
    <location>
        <begin position="79"/>
        <end position="106"/>
    </location>
</feature>
<sequence>MGRLLPAGFLLGLLSSVLVAQTVDHYATLGIKRTASLAEVKRAYRAKALTSHPDKARPGEAEAATDAFRRIAEAYETLSDPQERRRYDAGGGRSGGGGSGGFRGGGGGAQREWFWSSAGGFGRGDGRHSWRNAHHEHFLRPEVRRAQERPIKLRSLGHLRSSALGDDGRTERAVLLALTDGTEACAATLKFETQFPAPFAGWSDATMGSGLWWEDVLQTYTGDMKADTKLGTLFGASAGGACPTIVFVRKGEALESFEALRGASARHWKAFSDWVWDRLRTVVTIRNLHHSAVQLWWATGRTAHKLSLLESGQVVEQHSFISHRFFAWDARTEGTTLADDTLLATKTLSGWEHEELVVRTRCVDGHGACGFWRQRGECVRNPAFMDAKCQRACGKCPPEEACRDVEEACPTWAAEGHCAGNAAWMLPNCRRSCGACEGGDSDDAARARRKDEV</sequence>
<dbReference type="InterPro" id="IPR018253">
    <property type="entry name" value="DnaJ_domain_CS"/>
</dbReference>
<accession>A0A8J6CAL9</accession>
<name>A0A8J6CAL9_DIALT</name>
<dbReference type="Gene3D" id="1.10.287.110">
    <property type="entry name" value="DnaJ domain"/>
    <property type="match status" value="1"/>
</dbReference>
<dbReference type="SMART" id="SM00254">
    <property type="entry name" value="ShKT"/>
    <property type="match status" value="2"/>
</dbReference>
<dbReference type="Proteomes" id="UP000751190">
    <property type="component" value="Unassembled WGS sequence"/>
</dbReference>
<dbReference type="AlphaFoldDB" id="A0A8J6CAL9"/>
<dbReference type="Pfam" id="PF01549">
    <property type="entry name" value="ShK"/>
    <property type="match status" value="2"/>
</dbReference>
<evidence type="ECO:0000256" key="2">
    <source>
        <dbReference type="SAM" id="SignalP"/>
    </source>
</evidence>